<organism evidence="1 2">
    <name type="scientific">Virgibacillus alimentarius</name>
    <dbReference type="NCBI Taxonomy" id="698769"/>
    <lineage>
        <taxon>Bacteria</taxon>
        <taxon>Bacillati</taxon>
        <taxon>Bacillota</taxon>
        <taxon>Bacilli</taxon>
        <taxon>Bacillales</taxon>
        <taxon>Bacillaceae</taxon>
        <taxon>Virgibacillus</taxon>
    </lineage>
</organism>
<gene>
    <name evidence="1" type="ORF">J2Z81_000456</name>
</gene>
<reference evidence="1 2" key="1">
    <citation type="submission" date="2021-03" db="EMBL/GenBank/DDBJ databases">
        <title>Genomic Encyclopedia of Type Strains, Phase IV (KMG-IV): sequencing the most valuable type-strain genomes for metagenomic binning, comparative biology and taxonomic classification.</title>
        <authorList>
            <person name="Goeker M."/>
        </authorList>
    </citation>
    <scope>NUCLEOTIDE SEQUENCE [LARGE SCALE GENOMIC DNA]</scope>
    <source>
        <strain evidence="1 2">DSM 25790</strain>
    </source>
</reference>
<protein>
    <recommendedName>
        <fullName evidence="3">LysM domain-containing protein</fullName>
    </recommendedName>
</protein>
<dbReference type="Proteomes" id="UP001519294">
    <property type="component" value="Unassembled WGS sequence"/>
</dbReference>
<evidence type="ECO:0000313" key="2">
    <source>
        <dbReference type="Proteomes" id="UP001519294"/>
    </source>
</evidence>
<dbReference type="RefSeq" id="WP_226370631.1">
    <property type="nucleotide sequence ID" value="NZ_JAGIKX010000002.1"/>
</dbReference>
<accession>A0ABS4S4W9</accession>
<keyword evidence="2" id="KW-1185">Reference proteome</keyword>
<dbReference type="EMBL" id="JAGIKX010000002">
    <property type="protein sequence ID" value="MBP2256523.1"/>
    <property type="molecule type" value="Genomic_DNA"/>
</dbReference>
<evidence type="ECO:0000313" key="1">
    <source>
        <dbReference type="EMBL" id="MBP2256523.1"/>
    </source>
</evidence>
<comment type="caution">
    <text evidence="1">The sequence shown here is derived from an EMBL/GenBank/DDBJ whole genome shotgun (WGS) entry which is preliminary data.</text>
</comment>
<evidence type="ECO:0008006" key="3">
    <source>
        <dbReference type="Google" id="ProtNLM"/>
    </source>
</evidence>
<sequence>MEFKRICIILFLFLFIMSIYKDLTTGIIKNTLDTKIDTEITEKANIRTAKIKVYPGDTVLSIVEQINNNHHQTPNIDIEQIIIDFKKINPDADPYKLEIFKYYYFPLYHNNI</sequence>
<proteinExistence type="predicted"/>
<name>A0ABS4S4W9_9BACI</name>